<evidence type="ECO:0000256" key="10">
    <source>
        <dbReference type="ARBA" id="ARBA00023242"/>
    </source>
</evidence>
<feature type="compositionally biased region" description="Low complexity" evidence="13">
    <location>
        <begin position="743"/>
        <end position="757"/>
    </location>
</feature>
<evidence type="ECO:0000256" key="1">
    <source>
        <dbReference type="ARBA" id="ARBA00004123"/>
    </source>
</evidence>
<keyword evidence="3" id="KW-0540">Nuclease</keyword>
<keyword evidence="7" id="KW-0269">Exonuclease</keyword>
<dbReference type="Gene3D" id="3.60.15.10">
    <property type="entry name" value="Ribonuclease Z/Hydroxyacylglutathione hydrolase-like"/>
    <property type="match status" value="1"/>
</dbReference>
<keyword evidence="16" id="KW-1185">Reference proteome</keyword>
<proteinExistence type="inferred from homology"/>
<evidence type="ECO:0000313" key="16">
    <source>
        <dbReference type="Proteomes" id="UP000654913"/>
    </source>
</evidence>
<dbReference type="GO" id="GO:0006310">
    <property type="term" value="P:DNA recombination"/>
    <property type="evidence" value="ECO:0007669"/>
    <property type="project" value="UniProtKB-KW"/>
</dbReference>
<organism evidence="15 16">
    <name type="scientific">Aspergillus puulaauensis</name>
    <dbReference type="NCBI Taxonomy" id="1220207"/>
    <lineage>
        <taxon>Eukaryota</taxon>
        <taxon>Fungi</taxon>
        <taxon>Dikarya</taxon>
        <taxon>Ascomycota</taxon>
        <taxon>Pezizomycotina</taxon>
        <taxon>Eurotiomycetes</taxon>
        <taxon>Eurotiomycetidae</taxon>
        <taxon>Eurotiales</taxon>
        <taxon>Aspergillaceae</taxon>
        <taxon>Aspergillus</taxon>
    </lineage>
</organism>
<sequence length="837" mass="93175">MSTFDGIVQEFPFITIDYFRKNPERPPPLACFLSHAHSDHLQGLESFRAPFIYCSVATRELLLRIEKYPHRMNFNNGVLESRRLHYKHLSKLLRPVPLNTPTEIDLTPRLSIRVTLLDANHCTGAVMFLIEGDGKSILYTGDIRAEPWWIDGIVRHPVMIPYTLGNKRLDKVYLDTTFAHTGHTFRTFPTKADGIAELLGKLEPYPENTLFYFRAWTFGYEEVWVALAAALKSKIHVDRYQIGLYKSVSASCREGSGATEAPSLCGFELGNRFIPGCLSEDERSRIHSCEPGVHCPVASSKNTVYVTPIVSRTADGSDVPEVGTGGGLGNLYQIHELELPDQSSLVKLEELCSEKIHDPQALFKAREALFKAFKSKSKTLSLDSYGLKDAHEMPLDELVSMLSRGRLGEESTTPGDLKPSTKILEGTGKPLPRSINFPYSRHSSYAELCELLRTLKPRDVYPCTVDPLDWDEDISMQSLFGHLCSDSVFTHDQYMREITATKNGEPPRKRRRHDATSSTQSTQQSSATTDNNGISQASQSSLRAVAESRGSLAEVTCGRPSASETSTSRPPATSSPPPSPLSKGPPQPTPQTLEIIENSTNTPNNDSLKIPSLSPETAKVRRNTIRQAWHLLHDDEKSQHEDFLLGPLPSSWPTDREISHQGLSMPETQLPEVALDKSSQATAVNEPNTENSQSTTTFQRGEARSFHEENLITEVDVVMNTDYSDTNTEHQTTPQPSSQHTVSSSAFASQSQNQQAQEVEHDFISDEYYIREHEHPGPETSAGCSSAAQPRPFVRRESSIRNRMVAYAAAREDSYDAWAAMSLTSAGNNHTEEEVEL</sequence>
<evidence type="ECO:0000313" key="15">
    <source>
        <dbReference type="EMBL" id="BCS18793.1"/>
    </source>
</evidence>
<dbReference type="GO" id="GO:0006303">
    <property type="term" value="P:double-strand break repair via nonhomologous end joining"/>
    <property type="evidence" value="ECO:0007669"/>
    <property type="project" value="TreeGrafter"/>
</dbReference>
<gene>
    <name evidence="15" type="ORF">APUU_11621S</name>
</gene>
<comment type="subcellular location">
    <subcellularLocation>
        <location evidence="1">Nucleus</location>
    </subcellularLocation>
</comment>
<dbReference type="GO" id="GO:0035312">
    <property type="term" value="F:5'-3' DNA exonuclease activity"/>
    <property type="evidence" value="ECO:0007669"/>
    <property type="project" value="TreeGrafter"/>
</dbReference>
<dbReference type="OrthoDB" id="5561659at2759"/>
<evidence type="ECO:0000256" key="7">
    <source>
        <dbReference type="ARBA" id="ARBA00022839"/>
    </source>
</evidence>
<dbReference type="SUPFAM" id="SSF56281">
    <property type="entry name" value="Metallo-hydrolase/oxidoreductase"/>
    <property type="match status" value="1"/>
</dbReference>
<feature type="region of interest" description="Disordered" evidence="13">
    <location>
        <begin position="774"/>
        <end position="797"/>
    </location>
</feature>
<dbReference type="InterPro" id="IPR036866">
    <property type="entry name" value="RibonucZ/Hydroxyglut_hydro"/>
</dbReference>
<evidence type="ECO:0000256" key="2">
    <source>
        <dbReference type="ARBA" id="ARBA00010304"/>
    </source>
</evidence>
<dbReference type="PANTHER" id="PTHR23240">
    <property type="entry name" value="DNA CROSS-LINK REPAIR PROTEIN PSO2/SNM1-RELATED"/>
    <property type="match status" value="1"/>
</dbReference>
<evidence type="ECO:0000256" key="5">
    <source>
        <dbReference type="ARBA" id="ARBA00022763"/>
    </source>
</evidence>
<evidence type="ECO:0000256" key="4">
    <source>
        <dbReference type="ARBA" id="ARBA00022759"/>
    </source>
</evidence>
<evidence type="ECO:0000256" key="12">
    <source>
        <dbReference type="ARBA" id="ARBA00042677"/>
    </source>
</evidence>
<keyword evidence="6" id="KW-0378">Hydrolase</keyword>
<comment type="similarity">
    <text evidence="2">Belongs to the DNA repair metallo-beta-lactamase (DRMBL) family.</text>
</comment>
<feature type="domain" description="Metallo-beta-lactamase" evidence="14">
    <location>
        <begin position="2"/>
        <end position="183"/>
    </location>
</feature>
<name>A0A7R7XCN4_9EURO</name>
<protein>
    <recommendedName>
        <fullName evidence="11">Protein artemis</fullName>
    </recommendedName>
    <alternativeName>
        <fullName evidence="12">DNA cross-link repair 1C protein</fullName>
    </alternativeName>
</protein>
<dbReference type="EMBL" id="AP024443">
    <property type="protein sequence ID" value="BCS18793.1"/>
    <property type="molecule type" value="Genomic_DNA"/>
</dbReference>
<dbReference type="PANTHER" id="PTHR23240:SF8">
    <property type="entry name" value="PROTEIN ARTEMIS"/>
    <property type="match status" value="1"/>
</dbReference>
<keyword evidence="8" id="KW-0233">DNA recombination</keyword>
<dbReference type="GO" id="GO:0036297">
    <property type="term" value="P:interstrand cross-link repair"/>
    <property type="evidence" value="ECO:0007669"/>
    <property type="project" value="TreeGrafter"/>
</dbReference>
<dbReference type="Pfam" id="PF07522">
    <property type="entry name" value="DRMBL"/>
    <property type="match status" value="1"/>
</dbReference>
<feature type="region of interest" description="Disordered" evidence="13">
    <location>
        <begin position="499"/>
        <end position="617"/>
    </location>
</feature>
<reference evidence="15" key="1">
    <citation type="submission" date="2021-01" db="EMBL/GenBank/DDBJ databases">
        <authorList>
            <consortium name="Aspergillus puulaauensis MK2 genome sequencing consortium"/>
            <person name="Kazuki M."/>
            <person name="Futagami T."/>
        </authorList>
    </citation>
    <scope>NUCLEOTIDE SEQUENCE</scope>
    <source>
        <strain evidence="15">MK2</strain>
    </source>
</reference>
<keyword evidence="9" id="KW-0234">DNA repair</keyword>
<reference evidence="15" key="2">
    <citation type="submission" date="2021-02" db="EMBL/GenBank/DDBJ databases">
        <title>Aspergillus puulaauensis MK2 genome sequence.</title>
        <authorList>
            <person name="Futagami T."/>
            <person name="Mori K."/>
            <person name="Kadooka C."/>
            <person name="Tanaka T."/>
        </authorList>
    </citation>
    <scope>NUCLEOTIDE SEQUENCE</scope>
    <source>
        <strain evidence="15">MK2</strain>
    </source>
</reference>
<dbReference type="GO" id="GO:0000723">
    <property type="term" value="P:telomere maintenance"/>
    <property type="evidence" value="ECO:0007669"/>
    <property type="project" value="TreeGrafter"/>
</dbReference>
<keyword evidence="4" id="KW-0255">Endonuclease</keyword>
<feature type="compositionally biased region" description="Low complexity" evidence="13">
    <location>
        <begin position="560"/>
        <end position="572"/>
    </location>
</feature>
<feature type="compositionally biased region" description="Polar residues" evidence="13">
    <location>
        <begin position="679"/>
        <end position="699"/>
    </location>
</feature>
<feature type="compositionally biased region" description="Polar residues" evidence="13">
    <location>
        <begin position="721"/>
        <end position="742"/>
    </location>
</feature>
<evidence type="ECO:0000256" key="8">
    <source>
        <dbReference type="ARBA" id="ARBA00023172"/>
    </source>
</evidence>
<feature type="compositionally biased region" description="Pro residues" evidence="13">
    <location>
        <begin position="573"/>
        <end position="589"/>
    </location>
</feature>
<dbReference type="Pfam" id="PF12706">
    <property type="entry name" value="Lactamase_B_2"/>
    <property type="match status" value="1"/>
</dbReference>
<keyword evidence="10" id="KW-0539">Nucleus</keyword>
<feature type="compositionally biased region" description="Basic and acidic residues" evidence="13">
    <location>
        <begin position="701"/>
        <end position="710"/>
    </location>
</feature>
<keyword evidence="5" id="KW-0227">DNA damage</keyword>
<accession>A0A7R7XCN4</accession>
<dbReference type="InterPro" id="IPR011084">
    <property type="entry name" value="DRMBL"/>
</dbReference>
<dbReference type="GO" id="GO:0003684">
    <property type="term" value="F:damaged DNA binding"/>
    <property type="evidence" value="ECO:0007669"/>
    <property type="project" value="TreeGrafter"/>
</dbReference>
<evidence type="ECO:0000259" key="14">
    <source>
        <dbReference type="SMART" id="SM00849"/>
    </source>
</evidence>
<feature type="compositionally biased region" description="Polar residues" evidence="13">
    <location>
        <begin position="530"/>
        <end position="542"/>
    </location>
</feature>
<feature type="compositionally biased region" description="Polar residues" evidence="13">
    <location>
        <begin position="597"/>
        <end position="607"/>
    </location>
</feature>
<evidence type="ECO:0000256" key="11">
    <source>
        <dbReference type="ARBA" id="ARBA00039759"/>
    </source>
</evidence>
<dbReference type="GO" id="GO:0004519">
    <property type="term" value="F:endonuclease activity"/>
    <property type="evidence" value="ECO:0007669"/>
    <property type="project" value="UniProtKB-KW"/>
</dbReference>
<evidence type="ECO:0000256" key="6">
    <source>
        <dbReference type="ARBA" id="ARBA00022801"/>
    </source>
</evidence>
<dbReference type="RefSeq" id="XP_041550987.1">
    <property type="nucleotide sequence ID" value="XM_041697732.1"/>
</dbReference>
<evidence type="ECO:0000256" key="3">
    <source>
        <dbReference type="ARBA" id="ARBA00022722"/>
    </source>
</evidence>
<dbReference type="SMART" id="SM00849">
    <property type="entry name" value="Lactamase_B"/>
    <property type="match status" value="1"/>
</dbReference>
<feature type="region of interest" description="Disordered" evidence="13">
    <location>
        <begin position="679"/>
        <end position="759"/>
    </location>
</feature>
<dbReference type="Proteomes" id="UP000654913">
    <property type="component" value="Chromosome 1"/>
</dbReference>
<dbReference type="GeneID" id="64968798"/>
<feature type="compositionally biased region" description="Low complexity" evidence="13">
    <location>
        <begin position="516"/>
        <end position="529"/>
    </location>
</feature>
<evidence type="ECO:0000256" key="13">
    <source>
        <dbReference type="SAM" id="MobiDB-lite"/>
    </source>
</evidence>
<dbReference type="InterPro" id="IPR001279">
    <property type="entry name" value="Metallo-B-lactamas"/>
</dbReference>
<evidence type="ECO:0000256" key="9">
    <source>
        <dbReference type="ARBA" id="ARBA00023204"/>
    </source>
</evidence>
<dbReference type="GO" id="GO:0005634">
    <property type="term" value="C:nucleus"/>
    <property type="evidence" value="ECO:0007669"/>
    <property type="project" value="UniProtKB-SubCell"/>
</dbReference>
<dbReference type="AlphaFoldDB" id="A0A7R7XCN4"/>
<dbReference type="KEGG" id="apuu:APUU_11621S"/>